<reference evidence="2 3" key="1">
    <citation type="submission" date="2018-04" db="EMBL/GenBank/DDBJ databases">
        <title>Genomic Encyclopedia of Type Strains, Phase IV (KMG-IV): sequencing the most valuable type-strain genomes for metagenomic binning, comparative biology and taxonomic classification.</title>
        <authorList>
            <person name="Goeker M."/>
        </authorList>
    </citation>
    <scope>NUCLEOTIDE SEQUENCE [LARGE SCALE GENOMIC DNA]</scope>
    <source>
        <strain evidence="2 3">DSM 20705</strain>
    </source>
</reference>
<dbReference type="EMBL" id="QEKV01000009">
    <property type="protein sequence ID" value="PVY93781.1"/>
    <property type="molecule type" value="Genomic_DNA"/>
</dbReference>
<evidence type="ECO:0000313" key="2">
    <source>
        <dbReference type="EMBL" id="PVY93781.1"/>
    </source>
</evidence>
<dbReference type="Pfam" id="PF07373">
    <property type="entry name" value="CAMP_factor"/>
    <property type="match status" value="1"/>
</dbReference>
<keyword evidence="3" id="KW-1185">Reference proteome</keyword>
<dbReference type="Proteomes" id="UP000245793">
    <property type="component" value="Unassembled WGS sequence"/>
</dbReference>
<dbReference type="InterPro" id="IPR010860">
    <property type="entry name" value="CAMP_factor"/>
</dbReference>
<protein>
    <submittedName>
        <fullName evidence="2">cAMP factor (Cfa)</fullName>
    </submittedName>
</protein>
<name>A0A2U1E1K3_9FIRM</name>
<accession>A0A2U1E1K3</accession>
<organism evidence="2 3">
    <name type="scientific">Ezakiella coagulans</name>
    <dbReference type="NCBI Taxonomy" id="46507"/>
    <lineage>
        <taxon>Bacteria</taxon>
        <taxon>Bacillati</taxon>
        <taxon>Bacillota</taxon>
        <taxon>Tissierellia</taxon>
        <taxon>Ezakiella</taxon>
    </lineage>
</organism>
<feature type="signal peptide" evidence="1">
    <location>
        <begin position="1"/>
        <end position="26"/>
    </location>
</feature>
<feature type="chain" id="PRO_5015712042" evidence="1">
    <location>
        <begin position="27"/>
        <end position="334"/>
    </location>
</feature>
<proteinExistence type="predicted"/>
<evidence type="ECO:0000313" key="3">
    <source>
        <dbReference type="Proteomes" id="UP000245793"/>
    </source>
</evidence>
<gene>
    <name evidence="2" type="ORF">C7381_10946</name>
</gene>
<sequence>MKKRFLSLTLAGFMAVGSLLPTVTNAAIIEDDAPTVEDELTINDLEIYKRKVQAVKSEAKQLTPHNKENVKMLNNFDEKTDELEVGIEKSFEAQGMAGLGFAQIYDLSSIPQRLMLIGRLCVAMRFATTALRYKVDQAHVEIAEYVFQGLVIAVSPFHTVDDMKAYMAEFEALKAKLIGYPDLTQNDTANLYVRSDLDAKLHKARFLYMNDLKEAPDYVLDELNKVIREVTRIRLQPQRTVAEIYQAQDMLDAAVGKAYSQIQSDHRATKTEIQDLKEMRHAAIKARRQGDKRKEVGDVIDASYKLIMSIRPSSNKVQEMIDSIRMILNMGPRM</sequence>
<dbReference type="RefSeq" id="WP_116480440.1">
    <property type="nucleotide sequence ID" value="NZ_QEKV01000009.1"/>
</dbReference>
<dbReference type="AlphaFoldDB" id="A0A2U1E1K3"/>
<evidence type="ECO:0000256" key="1">
    <source>
        <dbReference type="SAM" id="SignalP"/>
    </source>
</evidence>
<keyword evidence="1" id="KW-0732">Signal</keyword>
<comment type="caution">
    <text evidence="2">The sequence shown here is derived from an EMBL/GenBank/DDBJ whole genome shotgun (WGS) entry which is preliminary data.</text>
</comment>